<name>A0A813G5X3_POLGL</name>
<dbReference type="OrthoDB" id="413006at2759"/>
<keyword evidence="1" id="KW-0812">Transmembrane</keyword>
<accession>A0A813G5X3</accession>
<organism evidence="2 3">
    <name type="scientific">Polarella glacialis</name>
    <name type="common">Dinoflagellate</name>
    <dbReference type="NCBI Taxonomy" id="89957"/>
    <lineage>
        <taxon>Eukaryota</taxon>
        <taxon>Sar</taxon>
        <taxon>Alveolata</taxon>
        <taxon>Dinophyceae</taxon>
        <taxon>Suessiales</taxon>
        <taxon>Suessiaceae</taxon>
        <taxon>Polarella</taxon>
    </lineage>
</organism>
<protein>
    <submittedName>
        <fullName evidence="2">Uncharacterized protein</fullName>
    </submittedName>
</protein>
<dbReference type="AlphaFoldDB" id="A0A813G5X3"/>
<dbReference type="EMBL" id="CAJNNV010027355">
    <property type="protein sequence ID" value="CAE8620139.1"/>
    <property type="molecule type" value="Genomic_DNA"/>
</dbReference>
<sequence>ADIRQKEVDFYTNNFWVWGSTSSVIMAGFMFDTLTQEIPEGTNEVLSMVYLAFTSLCLSLDMCVITWTILLCMWGPELALRGTDGMKAFNDSVAFLKSEQSRVYAAFVASVVAYFGSSCTLLWVYPSRNSVNTMGTFLLLFALLMIMYIQCKLDVEIGGWGNIHEEVDGQIKAFSAFDNIADLDTYVALSIPEEAQATSYQKGMYAQTA</sequence>
<feature type="transmembrane region" description="Helical" evidence="1">
    <location>
        <begin position="103"/>
        <end position="124"/>
    </location>
</feature>
<keyword evidence="3" id="KW-1185">Reference proteome</keyword>
<evidence type="ECO:0000313" key="3">
    <source>
        <dbReference type="Proteomes" id="UP000654075"/>
    </source>
</evidence>
<comment type="caution">
    <text evidence="2">The sequence shown here is derived from an EMBL/GenBank/DDBJ whole genome shotgun (WGS) entry which is preliminary data.</text>
</comment>
<proteinExistence type="predicted"/>
<feature type="transmembrane region" description="Helical" evidence="1">
    <location>
        <begin position="15"/>
        <end position="34"/>
    </location>
</feature>
<keyword evidence="1" id="KW-1133">Transmembrane helix</keyword>
<evidence type="ECO:0000313" key="2">
    <source>
        <dbReference type="EMBL" id="CAE8620139.1"/>
    </source>
</evidence>
<evidence type="ECO:0000256" key="1">
    <source>
        <dbReference type="SAM" id="Phobius"/>
    </source>
</evidence>
<dbReference type="Proteomes" id="UP000654075">
    <property type="component" value="Unassembled WGS sequence"/>
</dbReference>
<feature type="transmembrane region" description="Helical" evidence="1">
    <location>
        <begin position="131"/>
        <end position="149"/>
    </location>
</feature>
<feature type="transmembrane region" description="Helical" evidence="1">
    <location>
        <begin position="46"/>
        <end position="70"/>
    </location>
</feature>
<keyword evidence="1" id="KW-0472">Membrane</keyword>
<gene>
    <name evidence="2" type="ORF">PGLA1383_LOCUS37707</name>
</gene>
<reference evidence="2" key="1">
    <citation type="submission" date="2021-02" db="EMBL/GenBank/DDBJ databases">
        <authorList>
            <person name="Dougan E. K."/>
            <person name="Rhodes N."/>
            <person name="Thang M."/>
            <person name="Chan C."/>
        </authorList>
    </citation>
    <scope>NUCLEOTIDE SEQUENCE</scope>
</reference>
<feature type="non-terminal residue" evidence="2">
    <location>
        <position position="1"/>
    </location>
</feature>